<evidence type="ECO:0000313" key="3">
    <source>
        <dbReference type="Proteomes" id="UP000186385"/>
    </source>
</evidence>
<accession>A0A1N7BDR5</accession>
<reference evidence="2 3" key="1">
    <citation type="submission" date="2017-01" db="EMBL/GenBank/DDBJ databases">
        <authorList>
            <person name="Mah S.A."/>
            <person name="Swanson W.J."/>
            <person name="Moy G.W."/>
            <person name="Vacquier V.D."/>
        </authorList>
    </citation>
    <scope>NUCLEOTIDE SEQUENCE [LARGE SCALE GENOMIC DNA]</scope>
    <source>
        <strain evidence="2 3">NIO-1016</strain>
    </source>
</reference>
<dbReference type="Proteomes" id="UP000186385">
    <property type="component" value="Unassembled WGS sequence"/>
</dbReference>
<feature type="domain" description="Fe/B12 periplasmic-binding" evidence="1">
    <location>
        <begin position="1"/>
        <end position="76"/>
    </location>
</feature>
<dbReference type="AlphaFoldDB" id="A0A1N7BDR5"/>
<name>A0A1N7BDR5_9BACI</name>
<protein>
    <recommendedName>
        <fullName evidence="1">Fe/B12 periplasmic-binding domain-containing protein</fullName>
    </recommendedName>
</protein>
<dbReference type="STRING" id="1017273.SAMN05443094_10950"/>
<sequence length="91" mass="10374">MVTVQALAAMQPEQLLILRSKPRDVERVTKDEAWKTLKAVQTDSVYMPDSMEWDAWGPSGRSFMIEGLVRYFSSRLHLCKGSDKNVHGSFN</sequence>
<dbReference type="SUPFAM" id="SSF53807">
    <property type="entry name" value="Helical backbone' metal receptor"/>
    <property type="match status" value="1"/>
</dbReference>
<dbReference type="InterPro" id="IPR002491">
    <property type="entry name" value="ABC_transptr_periplasmic_BD"/>
</dbReference>
<evidence type="ECO:0000313" key="2">
    <source>
        <dbReference type="EMBL" id="SIR49394.1"/>
    </source>
</evidence>
<organism evidence="2 3">
    <name type="scientific">Domibacillus enclensis</name>
    <dbReference type="NCBI Taxonomy" id="1017273"/>
    <lineage>
        <taxon>Bacteria</taxon>
        <taxon>Bacillati</taxon>
        <taxon>Bacillota</taxon>
        <taxon>Bacilli</taxon>
        <taxon>Bacillales</taxon>
        <taxon>Bacillaceae</taxon>
        <taxon>Domibacillus</taxon>
    </lineage>
</organism>
<evidence type="ECO:0000259" key="1">
    <source>
        <dbReference type="PROSITE" id="PS50983"/>
    </source>
</evidence>
<dbReference type="EMBL" id="FTLX01000009">
    <property type="protein sequence ID" value="SIR49394.1"/>
    <property type="molecule type" value="Genomic_DNA"/>
</dbReference>
<proteinExistence type="predicted"/>
<dbReference type="Gene3D" id="3.40.50.1980">
    <property type="entry name" value="Nitrogenase molybdenum iron protein domain"/>
    <property type="match status" value="1"/>
</dbReference>
<gene>
    <name evidence="2" type="ORF">SAMN05443094_10950</name>
</gene>
<dbReference type="PROSITE" id="PS50983">
    <property type="entry name" value="FE_B12_PBP"/>
    <property type="match status" value="1"/>
</dbReference>